<protein>
    <submittedName>
        <fullName evidence="2">Uncharacterized protein</fullName>
    </submittedName>
</protein>
<keyword evidence="1" id="KW-1133">Transmembrane helix</keyword>
<dbReference type="RefSeq" id="WP_201920622.1">
    <property type="nucleotide sequence ID" value="NZ_JAERQG010000002.1"/>
</dbReference>
<comment type="caution">
    <text evidence="2">The sequence shown here is derived from an EMBL/GenBank/DDBJ whole genome shotgun (WGS) entry which is preliminary data.</text>
</comment>
<keyword evidence="1" id="KW-0472">Membrane</keyword>
<dbReference type="AlphaFoldDB" id="A0A937AHG8"/>
<name>A0A937AHG8_9BACT</name>
<feature type="transmembrane region" description="Helical" evidence="1">
    <location>
        <begin position="47"/>
        <end position="70"/>
    </location>
</feature>
<gene>
    <name evidence="2" type="ORF">JKP34_10195</name>
</gene>
<dbReference type="Proteomes" id="UP000642920">
    <property type="component" value="Unassembled WGS sequence"/>
</dbReference>
<sequence length="80" mass="9063">MPNKFPGFIYFLFGTLFLIIGIIMLVFDIQKVGQHYLTTQQTEVGGGFVIFVSMVCFVVGCFALSPFSKIREFIEGTKRK</sequence>
<reference evidence="2" key="1">
    <citation type="submission" date="2021-01" db="EMBL/GenBank/DDBJ databases">
        <title>Marivirga sp. nov., isolated from intertidal surface sediments.</title>
        <authorList>
            <person name="Zhang M."/>
        </authorList>
    </citation>
    <scope>NUCLEOTIDE SEQUENCE</scope>
    <source>
        <strain evidence="2">SM1354</strain>
    </source>
</reference>
<keyword evidence="1" id="KW-0812">Transmembrane</keyword>
<keyword evidence="3" id="KW-1185">Reference proteome</keyword>
<proteinExistence type="predicted"/>
<organism evidence="2 3">
    <name type="scientific">Marivirga atlantica</name>
    <dbReference type="NCBI Taxonomy" id="1548457"/>
    <lineage>
        <taxon>Bacteria</taxon>
        <taxon>Pseudomonadati</taxon>
        <taxon>Bacteroidota</taxon>
        <taxon>Cytophagia</taxon>
        <taxon>Cytophagales</taxon>
        <taxon>Marivirgaceae</taxon>
        <taxon>Marivirga</taxon>
    </lineage>
</organism>
<feature type="transmembrane region" description="Helical" evidence="1">
    <location>
        <begin position="7"/>
        <end position="27"/>
    </location>
</feature>
<accession>A0A937AHG8</accession>
<evidence type="ECO:0000313" key="2">
    <source>
        <dbReference type="EMBL" id="MBL0765624.1"/>
    </source>
</evidence>
<evidence type="ECO:0000313" key="3">
    <source>
        <dbReference type="Proteomes" id="UP000642920"/>
    </source>
</evidence>
<dbReference type="EMBL" id="JAERQG010000002">
    <property type="protein sequence ID" value="MBL0765624.1"/>
    <property type="molecule type" value="Genomic_DNA"/>
</dbReference>
<evidence type="ECO:0000256" key="1">
    <source>
        <dbReference type="SAM" id="Phobius"/>
    </source>
</evidence>